<accession>A0A433RTT7</accession>
<feature type="transmembrane region" description="Helical" evidence="9">
    <location>
        <begin position="12"/>
        <end position="28"/>
    </location>
</feature>
<comment type="function">
    <text evidence="9">Component of the transport system for branched-chain amino acids.</text>
</comment>
<dbReference type="GO" id="GO:0015188">
    <property type="term" value="F:L-isoleucine transmembrane transporter activity"/>
    <property type="evidence" value="ECO:0007669"/>
    <property type="project" value="TreeGrafter"/>
</dbReference>
<dbReference type="GO" id="GO:0015820">
    <property type="term" value="P:L-leucine transport"/>
    <property type="evidence" value="ECO:0007669"/>
    <property type="project" value="TreeGrafter"/>
</dbReference>
<dbReference type="GO" id="GO:0005886">
    <property type="term" value="C:plasma membrane"/>
    <property type="evidence" value="ECO:0007669"/>
    <property type="project" value="UniProtKB-SubCell"/>
</dbReference>
<evidence type="ECO:0000256" key="3">
    <source>
        <dbReference type="ARBA" id="ARBA00022448"/>
    </source>
</evidence>
<dbReference type="InterPro" id="IPR004685">
    <property type="entry name" value="Brnchd-chn_aa_trnsp_Livcs"/>
</dbReference>
<dbReference type="GO" id="GO:0015818">
    <property type="term" value="P:isoleucine transport"/>
    <property type="evidence" value="ECO:0007669"/>
    <property type="project" value="TreeGrafter"/>
</dbReference>
<dbReference type="EMBL" id="JTFC01000031">
    <property type="protein sequence ID" value="RUS55587.1"/>
    <property type="molecule type" value="Genomic_DNA"/>
</dbReference>
<feature type="transmembrane region" description="Helical" evidence="9">
    <location>
        <begin position="118"/>
        <end position="141"/>
    </location>
</feature>
<evidence type="ECO:0000313" key="10">
    <source>
        <dbReference type="EMBL" id="RUS55587.1"/>
    </source>
</evidence>
<evidence type="ECO:0000256" key="9">
    <source>
        <dbReference type="RuleBase" id="RU362122"/>
    </source>
</evidence>
<feature type="transmembrane region" description="Helical" evidence="9">
    <location>
        <begin position="153"/>
        <end position="171"/>
    </location>
</feature>
<comment type="similarity">
    <text evidence="2 9">Belongs to the branched chain amino acid transporter family.</text>
</comment>
<dbReference type="GO" id="GO:0015190">
    <property type="term" value="F:L-leucine transmembrane transporter activity"/>
    <property type="evidence" value="ECO:0007669"/>
    <property type="project" value="TreeGrafter"/>
</dbReference>
<feature type="transmembrane region" description="Helical" evidence="9">
    <location>
        <begin position="228"/>
        <end position="249"/>
    </location>
</feature>
<dbReference type="AlphaFoldDB" id="A0A433RTT7"/>
<proteinExistence type="inferred from homology"/>
<comment type="caution">
    <text evidence="10">The sequence shown here is derived from an EMBL/GenBank/DDBJ whole genome shotgun (WGS) entry which is preliminary data.</text>
</comment>
<feature type="transmembrane region" description="Helical" evidence="9">
    <location>
        <begin position="417"/>
        <end position="435"/>
    </location>
</feature>
<evidence type="ECO:0000256" key="8">
    <source>
        <dbReference type="ARBA" id="ARBA00023136"/>
    </source>
</evidence>
<dbReference type="OrthoDB" id="9783920at2"/>
<feature type="transmembrane region" description="Helical" evidence="9">
    <location>
        <begin position="347"/>
        <end position="364"/>
    </location>
</feature>
<reference evidence="10 11" key="1">
    <citation type="submission" date="2014-11" db="EMBL/GenBank/DDBJ databases">
        <title>Genome sequence and analysis of novel Kurthia sp.</title>
        <authorList>
            <person name="Lawson J.N."/>
            <person name="Gonzalez J.E."/>
            <person name="Rinauldi L."/>
            <person name="Xuan Z."/>
            <person name="Firman A."/>
            <person name="Shaddox L."/>
            <person name="Trudeau A."/>
            <person name="Shah S."/>
            <person name="Reiman D."/>
        </authorList>
    </citation>
    <scope>NUCLEOTIDE SEQUENCE [LARGE SCALE GENOMIC DNA]</scope>
    <source>
        <strain evidence="10 11">3B1D</strain>
    </source>
</reference>
<dbReference type="PANTHER" id="PTHR30588:SF8">
    <property type="entry name" value="BRANCHED-CHAIN AMINO ACID PERMEASE BRAB"/>
    <property type="match status" value="1"/>
</dbReference>
<name>A0A433RTT7_9BACL</name>
<keyword evidence="6 9" id="KW-0029">Amino-acid transport</keyword>
<keyword evidence="4" id="KW-1003">Cell membrane</keyword>
<evidence type="ECO:0000256" key="7">
    <source>
        <dbReference type="ARBA" id="ARBA00022989"/>
    </source>
</evidence>
<comment type="subcellular location">
    <subcellularLocation>
        <location evidence="1 9">Cell membrane</location>
        <topology evidence="1 9">Multi-pass membrane protein</topology>
    </subcellularLocation>
</comment>
<keyword evidence="7 9" id="KW-1133">Transmembrane helix</keyword>
<evidence type="ECO:0000313" key="11">
    <source>
        <dbReference type="Proteomes" id="UP000288623"/>
    </source>
</evidence>
<feature type="transmembrane region" description="Helical" evidence="9">
    <location>
        <begin position="76"/>
        <end position="98"/>
    </location>
</feature>
<feature type="transmembrane region" description="Helical" evidence="9">
    <location>
        <begin position="40"/>
        <end position="64"/>
    </location>
</feature>
<gene>
    <name evidence="10" type="ORF">QI30_11735</name>
</gene>
<keyword evidence="5 9" id="KW-0812">Transmembrane</keyword>
<evidence type="ECO:0000256" key="1">
    <source>
        <dbReference type="ARBA" id="ARBA00004651"/>
    </source>
</evidence>
<feature type="transmembrane region" description="Helical" evidence="9">
    <location>
        <begin position="373"/>
        <end position="397"/>
    </location>
</feature>
<keyword evidence="3 9" id="KW-0813">Transport</keyword>
<feature type="transmembrane region" description="Helical" evidence="9">
    <location>
        <begin position="284"/>
        <end position="309"/>
    </location>
</feature>
<dbReference type="RefSeq" id="WP_126990897.1">
    <property type="nucleotide sequence ID" value="NZ_JTFC01000031.1"/>
</dbReference>
<dbReference type="PANTHER" id="PTHR30588">
    <property type="entry name" value="BRANCHED-CHAIN AMINO ACID TRANSPORT SYSTEM 2 CARRIER PROTEIN"/>
    <property type="match status" value="1"/>
</dbReference>
<protein>
    <recommendedName>
        <fullName evidence="9">Branched-chain amino acid transport system carrier protein</fullName>
    </recommendedName>
</protein>
<dbReference type="Proteomes" id="UP000288623">
    <property type="component" value="Unassembled WGS sequence"/>
</dbReference>
<evidence type="ECO:0000256" key="4">
    <source>
        <dbReference type="ARBA" id="ARBA00022475"/>
    </source>
</evidence>
<evidence type="ECO:0000256" key="2">
    <source>
        <dbReference type="ARBA" id="ARBA00008540"/>
    </source>
</evidence>
<dbReference type="NCBIfam" id="TIGR00796">
    <property type="entry name" value="livcs"/>
    <property type="match status" value="1"/>
</dbReference>
<keyword evidence="8 9" id="KW-0472">Membrane</keyword>
<evidence type="ECO:0000256" key="5">
    <source>
        <dbReference type="ARBA" id="ARBA00022692"/>
    </source>
</evidence>
<dbReference type="Pfam" id="PF05525">
    <property type="entry name" value="Branch_AA_trans"/>
    <property type="match status" value="1"/>
</dbReference>
<dbReference type="GO" id="GO:0005304">
    <property type="term" value="F:L-valine transmembrane transporter activity"/>
    <property type="evidence" value="ECO:0007669"/>
    <property type="project" value="TreeGrafter"/>
</dbReference>
<evidence type="ECO:0000256" key="6">
    <source>
        <dbReference type="ARBA" id="ARBA00022970"/>
    </source>
</evidence>
<feature type="transmembrane region" description="Helical" evidence="9">
    <location>
        <begin position="197"/>
        <end position="216"/>
    </location>
</feature>
<organism evidence="10 11">
    <name type="scientific">Candidatus Kurthia intestinigallinarum</name>
    <dbReference type="NCBI Taxonomy" id="1562256"/>
    <lineage>
        <taxon>Bacteria</taxon>
        <taxon>Bacillati</taxon>
        <taxon>Bacillota</taxon>
        <taxon>Bacilli</taxon>
        <taxon>Bacillales</taxon>
        <taxon>Caryophanaceae</taxon>
        <taxon>Kurthia</taxon>
    </lineage>
</organism>
<keyword evidence="11" id="KW-1185">Reference proteome</keyword>
<feature type="transmembrane region" description="Helical" evidence="9">
    <location>
        <begin position="321"/>
        <end position="341"/>
    </location>
</feature>
<sequence length="441" mass="47227">MTKLSFGEKISVGFMLFALFLGAGNIIFPPQLGQQAGEHFWVAIFAFLITGVGLPLLGVITVAKSGGELEDMAGKISPAFGIFFTAVVYLTIGPLFALPRTGTVSYELGVKPFLSETAAAASWPLAIFTVIFFLLTTFFALNPSKLIDRVGKILTPILLLVIAALAIKAIVTPMDGPGTATGSYIDNAFGEGFKQGYLTMDFLAALIFGIVIIQALKGKNVTEKATVIKTTVFAAFVAAIGLALVYLSLGYIGSSSFQTIGAFEQGSDIITNSANALYGQFGNILLTAVIVLACLTTSIGLLTAASEYFNKIIPALSYKKWVWIFAIFTTFIANIGLAQLITFSLPVLFFIYPPAIILMLLTLASKWFGDSKYVYLFGMLFTAIWSLYDGLAAAGIAPTWYENIVSGMPLFEMGLGWLIPGIIGAIIGYVISLFVNEKKHA</sequence>